<dbReference type="Pfam" id="PF01852">
    <property type="entry name" value="START"/>
    <property type="match status" value="1"/>
</dbReference>
<keyword evidence="5 9" id="KW-0238">DNA-binding</keyword>
<evidence type="ECO:0000256" key="8">
    <source>
        <dbReference type="ARBA" id="ARBA00023242"/>
    </source>
</evidence>
<gene>
    <name evidence="14" type="ORF">ZOSMA_77G00470</name>
</gene>
<dbReference type="InterPro" id="IPR009057">
    <property type="entry name" value="Homeodomain-like_sf"/>
</dbReference>
<dbReference type="CDD" id="cd08875">
    <property type="entry name" value="START_ArGLABRA2_like"/>
    <property type="match status" value="1"/>
</dbReference>
<dbReference type="PROSITE" id="PS50071">
    <property type="entry name" value="HOMEOBOX_2"/>
    <property type="match status" value="1"/>
</dbReference>
<name>A0A0K9NP46_ZOSMR</name>
<evidence type="ECO:0000256" key="7">
    <source>
        <dbReference type="ARBA" id="ARBA00023163"/>
    </source>
</evidence>
<reference evidence="15" key="1">
    <citation type="journal article" date="2016" name="Nature">
        <title>The genome of the seagrass Zostera marina reveals angiosperm adaptation to the sea.</title>
        <authorList>
            <person name="Olsen J.L."/>
            <person name="Rouze P."/>
            <person name="Verhelst B."/>
            <person name="Lin Y.-C."/>
            <person name="Bayer T."/>
            <person name="Collen J."/>
            <person name="Dattolo E."/>
            <person name="De Paoli E."/>
            <person name="Dittami S."/>
            <person name="Maumus F."/>
            <person name="Michel G."/>
            <person name="Kersting A."/>
            <person name="Lauritano C."/>
            <person name="Lohaus R."/>
            <person name="Toepel M."/>
            <person name="Tonon T."/>
            <person name="Vanneste K."/>
            <person name="Amirebrahimi M."/>
            <person name="Brakel J."/>
            <person name="Bostroem C."/>
            <person name="Chovatia M."/>
            <person name="Grimwood J."/>
            <person name="Jenkins J.W."/>
            <person name="Jueterbock A."/>
            <person name="Mraz A."/>
            <person name="Stam W.T."/>
            <person name="Tice H."/>
            <person name="Bornberg-Bauer E."/>
            <person name="Green P.J."/>
            <person name="Pearson G.A."/>
            <person name="Procaccini G."/>
            <person name="Duarte C.M."/>
            <person name="Schmutz J."/>
            <person name="Reusch T.B.H."/>
            <person name="Van de Peer Y."/>
        </authorList>
    </citation>
    <scope>NUCLEOTIDE SEQUENCE [LARGE SCALE GENOMIC DNA]</scope>
    <source>
        <strain evidence="15">cv. Finnish</strain>
    </source>
</reference>
<dbReference type="Pfam" id="PF00046">
    <property type="entry name" value="Homeodomain"/>
    <property type="match status" value="1"/>
</dbReference>
<dbReference type="PROSITE" id="PS00027">
    <property type="entry name" value="HOMEOBOX_1"/>
    <property type="match status" value="1"/>
</dbReference>
<evidence type="ECO:0000259" key="12">
    <source>
        <dbReference type="PROSITE" id="PS50071"/>
    </source>
</evidence>
<evidence type="ECO:0000256" key="11">
    <source>
        <dbReference type="SAM" id="MobiDB-lite"/>
    </source>
</evidence>
<comment type="similarity">
    <text evidence="2">Belongs to the HD-ZIP homeobox family. Class IV subfamily.</text>
</comment>
<dbReference type="InterPro" id="IPR001356">
    <property type="entry name" value="HD"/>
</dbReference>
<keyword evidence="3" id="KW-0805">Transcription regulation</keyword>
<dbReference type="SMART" id="SM00234">
    <property type="entry name" value="START"/>
    <property type="match status" value="1"/>
</dbReference>
<dbReference type="OMA" id="PHPGNCI"/>
<dbReference type="EMBL" id="LFYR01001945">
    <property type="protein sequence ID" value="KMZ58388.1"/>
    <property type="molecule type" value="Genomic_DNA"/>
</dbReference>
<dbReference type="PANTHER" id="PTHR45654">
    <property type="entry name" value="HOMEOBOX-LEUCINE ZIPPER PROTEIN MERISTEM L1"/>
    <property type="match status" value="1"/>
</dbReference>
<evidence type="ECO:0000313" key="14">
    <source>
        <dbReference type="EMBL" id="KMZ58388.1"/>
    </source>
</evidence>
<sequence>MDFGEDPYVSDSQRRKKRYHRHTPRQIQELEATFKECPHPDEKQRMQLSRDLGLEPKQIKFWFQNRRTQMKACYLLLTQHERADNCTLRAENDKIRYENIAMREALKNIICPTCGGPPVSEEYYFDEHKLRMENARLKEELDRASSISSKYLGRPINQHHIPSAQPLHMMSSLDLTVGSFGSNAMGPSLDLDLLPGNHSSVHHQLPFPMVLPNAAVASSFMTDLAASAMAELIRLAQTEEPLWIKSALTNGSDILNLETYGRMFQRFNHFNNPNIRSEASRGSEMISINSATLVDLLVDTNKWIDLFPTIISKARILEVLAPGIPGTRSGSLVLMYEEVQVLSPLVSTREFSFLRYCQQVEQGLWAITDVSVDLPREKQFAPSFSSKKLPSGCLIQEMPNGCSKVTWVVHMEVEEKSPTHGLYRELVDSGIAFGAQRWLATLKRMCERISCLMTAPDASTRELGGCGGAEGKRRMNLSQRMVSNFCASLSPSTTNDSPSGTSQRWTNLTGVNDVGVRVTVHKSTDPGQPNGVVLSAATSIWLPVSCNTIFNFFKDERTRSQWDVLSNGNPVQEIAHITNGSSHPGNRISLLRAFNSSQNNMLILQESCSDSSGSLVVYAPVELPAINIAMSGEDPSYIPLLPSGFSILPDWRSSSGTGGGGASTSSNTGSIVPGGGGSGGSLVTVAFQILVSSLPSAKINVESINTVNNLISTTVQQIKSALNCTTV</sequence>
<keyword evidence="15" id="KW-1185">Reference proteome</keyword>
<dbReference type="OrthoDB" id="6159439at2759"/>
<dbReference type="GO" id="GO:0008289">
    <property type="term" value="F:lipid binding"/>
    <property type="evidence" value="ECO:0007669"/>
    <property type="project" value="InterPro"/>
</dbReference>
<evidence type="ECO:0000256" key="5">
    <source>
        <dbReference type="ARBA" id="ARBA00023125"/>
    </source>
</evidence>
<evidence type="ECO:0000256" key="9">
    <source>
        <dbReference type="PROSITE-ProRule" id="PRU00108"/>
    </source>
</evidence>
<dbReference type="SUPFAM" id="SSF55961">
    <property type="entry name" value="Bet v1-like"/>
    <property type="match status" value="2"/>
</dbReference>
<evidence type="ECO:0000256" key="1">
    <source>
        <dbReference type="ARBA" id="ARBA00004123"/>
    </source>
</evidence>
<proteinExistence type="inferred from homology"/>
<dbReference type="Gene3D" id="1.10.10.60">
    <property type="entry name" value="Homeodomain-like"/>
    <property type="match status" value="1"/>
</dbReference>
<dbReference type="Pfam" id="PF25797">
    <property type="entry name" value="PDF2_C"/>
    <property type="match status" value="1"/>
</dbReference>
<feature type="compositionally biased region" description="Basic residues" evidence="11">
    <location>
        <begin position="14"/>
        <end position="24"/>
    </location>
</feature>
<dbReference type="AlphaFoldDB" id="A0A0K9NP46"/>
<comment type="caution">
    <text evidence="14">The sequence shown here is derived from an EMBL/GenBank/DDBJ whole genome shotgun (WGS) entry which is preliminary data.</text>
</comment>
<dbReference type="SMART" id="SM00389">
    <property type="entry name" value="HOX"/>
    <property type="match status" value="1"/>
</dbReference>
<evidence type="ECO:0000256" key="3">
    <source>
        <dbReference type="ARBA" id="ARBA00023015"/>
    </source>
</evidence>
<dbReference type="SUPFAM" id="SSF46689">
    <property type="entry name" value="Homeodomain-like"/>
    <property type="match status" value="1"/>
</dbReference>
<evidence type="ECO:0000313" key="15">
    <source>
        <dbReference type="Proteomes" id="UP000036987"/>
    </source>
</evidence>
<accession>A0A0K9NP46</accession>
<evidence type="ECO:0000256" key="4">
    <source>
        <dbReference type="ARBA" id="ARBA00023054"/>
    </source>
</evidence>
<dbReference type="FunFam" id="1.10.10.60:FF:000229">
    <property type="entry name" value="Homeobox-leucine zipper protein HDG1"/>
    <property type="match status" value="1"/>
</dbReference>
<dbReference type="Gene3D" id="3.30.530.20">
    <property type="match status" value="1"/>
</dbReference>
<dbReference type="GO" id="GO:0003677">
    <property type="term" value="F:DNA binding"/>
    <property type="evidence" value="ECO:0007669"/>
    <property type="project" value="UniProtKB-UniRule"/>
</dbReference>
<evidence type="ECO:0000259" key="13">
    <source>
        <dbReference type="PROSITE" id="PS50848"/>
    </source>
</evidence>
<evidence type="ECO:0000256" key="6">
    <source>
        <dbReference type="ARBA" id="ARBA00023155"/>
    </source>
</evidence>
<feature type="region of interest" description="Disordered" evidence="11">
    <location>
        <begin position="1"/>
        <end position="25"/>
    </location>
</feature>
<dbReference type="PROSITE" id="PS50848">
    <property type="entry name" value="START"/>
    <property type="match status" value="1"/>
</dbReference>
<keyword evidence="4" id="KW-0175">Coiled coil</keyword>
<dbReference type="Proteomes" id="UP000036987">
    <property type="component" value="Unassembled WGS sequence"/>
</dbReference>
<evidence type="ECO:0000256" key="10">
    <source>
        <dbReference type="RuleBase" id="RU000682"/>
    </source>
</evidence>
<dbReference type="STRING" id="29655.A0A0K9NP46"/>
<feature type="DNA-binding region" description="Homeobox" evidence="9">
    <location>
        <begin position="15"/>
        <end position="74"/>
    </location>
</feature>
<protein>
    <submittedName>
        <fullName evidence="14">Homeobox-leucine zipper protein ROC8</fullName>
    </submittedName>
</protein>
<dbReference type="InterPro" id="IPR002913">
    <property type="entry name" value="START_lipid-bd_dom"/>
</dbReference>
<organism evidence="14 15">
    <name type="scientific">Zostera marina</name>
    <name type="common">Eelgrass</name>
    <dbReference type="NCBI Taxonomy" id="29655"/>
    <lineage>
        <taxon>Eukaryota</taxon>
        <taxon>Viridiplantae</taxon>
        <taxon>Streptophyta</taxon>
        <taxon>Embryophyta</taxon>
        <taxon>Tracheophyta</taxon>
        <taxon>Spermatophyta</taxon>
        <taxon>Magnoliopsida</taxon>
        <taxon>Liliopsida</taxon>
        <taxon>Zosteraceae</taxon>
        <taxon>Zostera</taxon>
    </lineage>
</organism>
<dbReference type="GO" id="GO:0000981">
    <property type="term" value="F:DNA-binding transcription factor activity, RNA polymerase II-specific"/>
    <property type="evidence" value="ECO:0007669"/>
    <property type="project" value="InterPro"/>
</dbReference>
<dbReference type="InterPro" id="IPR023393">
    <property type="entry name" value="START-like_dom_sf"/>
</dbReference>
<keyword evidence="8 9" id="KW-0539">Nucleus</keyword>
<dbReference type="GO" id="GO:0005634">
    <property type="term" value="C:nucleus"/>
    <property type="evidence" value="ECO:0007669"/>
    <property type="project" value="UniProtKB-SubCell"/>
</dbReference>
<comment type="subcellular location">
    <subcellularLocation>
        <location evidence="1 9 10">Nucleus</location>
    </subcellularLocation>
</comment>
<dbReference type="InterPro" id="IPR042160">
    <property type="entry name" value="HD-Zip_IV"/>
</dbReference>
<dbReference type="InterPro" id="IPR057993">
    <property type="entry name" value="HD-Zip_IV_C"/>
</dbReference>
<dbReference type="PANTHER" id="PTHR45654:SF1">
    <property type="entry name" value="HOMEOBOX-LEUCINE ZIPPER PROTEIN HDG11"/>
    <property type="match status" value="1"/>
</dbReference>
<dbReference type="CDD" id="cd00086">
    <property type="entry name" value="homeodomain"/>
    <property type="match status" value="1"/>
</dbReference>
<keyword evidence="7" id="KW-0804">Transcription</keyword>
<feature type="domain" description="Homeobox" evidence="12">
    <location>
        <begin position="13"/>
        <end position="73"/>
    </location>
</feature>
<evidence type="ECO:0000256" key="2">
    <source>
        <dbReference type="ARBA" id="ARBA00006789"/>
    </source>
</evidence>
<keyword evidence="6 9" id="KW-0371">Homeobox</keyword>
<feature type="domain" description="START" evidence="13">
    <location>
        <begin position="214"/>
        <end position="451"/>
    </location>
</feature>
<dbReference type="InterPro" id="IPR017970">
    <property type="entry name" value="Homeobox_CS"/>
</dbReference>